<name>A0ABV6C7A2_9ACTN</name>
<dbReference type="Proteomes" id="UP001589788">
    <property type="component" value="Unassembled WGS sequence"/>
</dbReference>
<evidence type="ECO:0000313" key="1">
    <source>
        <dbReference type="EMBL" id="MFC0082706.1"/>
    </source>
</evidence>
<evidence type="ECO:0008006" key="3">
    <source>
        <dbReference type="Google" id="ProtNLM"/>
    </source>
</evidence>
<dbReference type="EMBL" id="JBHLYQ010000139">
    <property type="protein sequence ID" value="MFC0082706.1"/>
    <property type="molecule type" value="Genomic_DNA"/>
</dbReference>
<reference evidence="1 2" key="1">
    <citation type="submission" date="2024-09" db="EMBL/GenBank/DDBJ databases">
        <authorList>
            <person name="Sun Q."/>
            <person name="Mori K."/>
        </authorList>
    </citation>
    <scope>NUCLEOTIDE SEQUENCE [LARGE SCALE GENOMIC DNA]</scope>
    <source>
        <strain evidence="1 2">JCM 15389</strain>
    </source>
</reference>
<dbReference type="InterPro" id="IPR005297">
    <property type="entry name" value="Lipoprotein_repeat"/>
</dbReference>
<accession>A0ABV6C7A2</accession>
<evidence type="ECO:0000313" key="2">
    <source>
        <dbReference type="Proteomes" id="UP001589788"/>
    </source>
</evidence>
<sequence>MAWTSTAQTRSASRTSRLAWRLPVAGALLGVALGAAACSSSTPVSSATVSSSAKVAAVESAKLGHRILTVDGRAVYVHLTTGGATAPCTGACIDVWPPVDVSGVPSVRPGVNPSLVGVTAVAGGTKIMTYDGRPVYYFSGDDSSTPTGVGITSFGGSWYAVSVSGAPIDAAGVEVTGSAASSASSAGPSY</sequence>
<gene>
    <name evidence="1" type="ORF">ACFFRE_11240</name>
</gene>
<dbReference type="PANTHER" id="PTHR39335">
    <property type="entry name" value="BLL4220 PROTEIN"/>
    <property type="match status" value="1"/>
</dbReference>
<organism evidence="1 2">
    <name type="scientific">Aciditerrimonas ferrireducens</name>
    <dbReference type="NCBI Taxonomy" id="667306"/>
    <lineage>
        <taxon>Bacteria</taxon>
        <taxon>Bacillati</taxon>
        <taxon>Actinomycetota</taxon>
        <taxon>Acidimicrobiia</taxon>
        <taxon>Acidimicrobiales</taxon>
        <taxon>Acidimicrobiaceae</taxon>
        <taxon>Aciditerrimonas</taxon>
    </lineage>
</organism>
<dbReference type="RefSeq" id="WP_377790328.1">
    <property type="nucleotide sequence ID" value="NZ_JBHLYQ010000139.1"/>
</dbReference>
<dbReference type="Pfam" id="PF03640">
    <property type="entry name" value="Lipoprotein_15"/>
    <property type="match status" value="1"/>
</dbReference>
<dbReference type="PANTHER" id="PTHR39335:SF1">
    <property type="entry name" value="BLL4220 PROTEIN"/>
    <property type="match status" value="1"/>
</dbReference>
<proteinExistence type="predicted"/>
<comment type="caution">
    <text evidence="1">The sequence shown here is derived from an EMBL/GenBank/DDBJ whole genome shotgun (WGS) entry which is preliminary data.</text>
</comment>
<keyword evidence="2" id="KW-1185">Reference proteome</keyword>
<protein>
    <recommendedName>
        <fullName evidence="3">Lipoprotein with Yx(FWY)xxD motif</fullName>
    </recommendedName>
</protein>